<organism evidence="3 4">
    <name type="scientific">Flammeovirga aprica JL-4</name>
    <dbReference type="NCBI Taxonomy" id="694437"/>
    <lineage>
        <taxon>Bacteria</taxon>
        <taxon>Pseudomonadati</taxon>
        <taxon>Bacteroidota</taxon>
        <taxon>Cytophagia</taxon>
        <taxon>Cytophagales</taxon>
        <taxon>Flammeovirgaceae</taxon>
        <taxon>Flammeovirga</taxon>
    </lineage>
</organism>
<keyword evidence="2" id="KW-0472">Membrane</keyword>
<evidence type="ECO:0000256" key="1">
    <source>
        <dbReference type="SAM" id="MobiDB-lite"/>
    </source>
</evidence>
<feature type="region of interest" description="Disordered" evidence="1">
    <location>
        <begin position="51"/>
        <end position="74"/>
    </location>
</feature>
<feature type="compositionally biased region" description="Basic residues" evidence="1">
    <location>
        <begin position="60"/>
        <end position="74"/>
    </location>
</feature>
<proteinExistence type="predicted"/>
<dbReference type="EMBL" id="JABANE010000037">
    <property type="protein sequence ID" value="NME69227.1"/>
    <property type="molecule type" value="Genomic_DNA"/>
</dbReference>
<protein>
    <submittedName>
        <fullName evidence="3">Uncharacterized protein</fullName>
    </submittedName>
</protein>
<comment type="caution">
    <text evidence="3">The sequence shown here is derived from an EMBL/GenBank/DDBJ whole genome shotgun (WGS) entry which is preliminary data.</text>
</comment>
<dbReference type="AlphaFoldDB" id="A0A7X9RV08"/>
<gene>
    <name evidence="3" type="ORF">HHU12_14725</name>
</gene>
<keyword evidence="2" id="KW-1133">Transmembrane helix</keyword>
<evidence type="ECO:0000313" key="4">
    <source>
        <dbReference type="Proteomes" id="UP000576082"/>
    </source>
</evidence>
<reference evidence="3 4" key="1">
    <citation type="submission" date="2020-04" db="EMBL/GenBank/DDBJ databases">
        <title>Flammeovirga sp. SR4, a novel species isolated from seawater.</title>
        <authorList>
            <person name="Wang X."/>
        </authorList>
    </citation>
    <scope>NUCLEOTIDE SEQUENCE [LARGE SCALE GENOMIC DNA]</scope>
    <source>
        <strain evidence="3 4">ATCC 23126</strain>
    </source>
</reference>
<keyword evidence="2" id="KW-0812">Transmembrane</keyword>
<accession>A0A7X9RV08</accession>
<feature type="transmembrane region" description="Helical" evidence="2">
    <location>
        <begin position="30"/>
        <end position="46"/>
    </location>
</feature>
<dbReference type="Proteomes" id="UP000576082">
    <property type="component" value="Unassembled WGS sequence"/>
</dbReference>
<evidence type="ECO:0000256" key="2">
    <source>
        <dbReference type="SAM" id="Phobius"/>
    </source>
</evidence>
<evidence type="ECO:0000313" key="3">
    <source>
        <dbReference type="EMBL" id="NME69227.1"/>
    </source>
</evidence>
<name>A0A7X9RV08_9BACT</name>
<dbReference type="RefSeq" id="WP_169657509.1">
    <property type="nucleotide sequence ID" value="NZ_JABANE010000037.1"/>
</dbReference>
<keyword evidence="4" id="KW-1185">Reference proteome</keyword>
<sequence>MIKTIMVALGAAFFIIGVHQSFYYGVVASYWLFALSGICFLILQFSQKKEEQEKQTAPTKKSKPNNKKKGRKRK</sequence>